<reference evidence="2 3" key="1">
    <citation type="submission" date="2016-07" db="EMBL/GenBank/DDBJ databases">
        <title>Pervasive Adenine N6-methylation of Active Genes in Fungi.</title>
        <authorList>
            <consortium name="DOE Joint Genome Institute"/>
            <person name="Mondo S.J."/>
            <person name="Dannebaum R.O."/>
            <person name="Kuo R.C."/>
            <person name="Labutti K."/>
            <person name="Haridas S."/>
            <person name="Kuo A."/>
            <person name="Salamov A."/>
            <person name="Ahrendt S.R."/>
            <person name="Lipzen A."/>
            <person name="Sullivan W."/>
            <person name="Andreopoulos W.B."/>
            <person name="Clum A."/>
            <person name="Lindquist E."/>
            <person name="Daum C."/>
            <person name="Ramamoorthy G.K."/>
            <person name="Gryganskyi A."/>
            <person name="Culley D."/>
            <person name="Magnuson J.K."/>
            <person name="James T.Y."/>
            <person name="O'Malley M.A."/>
            <person name="Stajich J.E."/>
            <person name="Spatafora J.W."/>
            <person name="Visel A."/>
            <person name="Grigoriev I.V."/>
        </authorList>
    </citation>
    <scope>NUCLEOTIDE SEQUENCE [LARGE SCALE GENOMIC DNA]</scope>
    <source>
        <strain evidence="2 3">NRRL 3301</strain>
    </source>
</reference>
<dbReference type="InterPro" id="IPR000387">
    <property type="entry name" value="Tyr_Pase_dom"/>
</dbReference>
<dbReference type="PROSITE" id="PS00383">
    <property type="entry name" value="TYR_PHOSPHATASE_1"/>
    <property type="match status" value="1"/>
</dbReference>
<dbReference type="InterPro" id="IPR016130">
    <property type="entry name" value="Tyr_Pase_AS"/>
</dbReference>
<feature type="domain" description="Tyrosine specific protein phosphatases" evidence="1">
    <location>
        <begin position="132"/>
        <end position="170"/>
    </location>
</feature>
<gene>
    <name evidence="2" type="ORF">DM01DRAFT_1361255</name>
</gene>
<dbReference type="OrthoDB" id="9988524at2759"/>
<dbReference type="Proteomes" id="UP000242146">
    <property type="component" value="Unassembled WGS sequence"/>
</dbReference>
<organism evidence="2 3">
    <name type="scientific">Hesseltinella vesiculosa</name>
    <dbReference type="NCBI Taxonomy" id="101127"/>
    <lineage>
        <taxon>Eukaryota</taxon>
        <taxon>Fungi</taxon>
        <taxon>Fungi incertae sedis</taxon>
        <taxon>Mucoromycota</taxon>
        <taxon>Mucoromycotina</taxon>
        <taxon>Mucoromycetes</taxon>
        <taxon>Mucorales</taxon>
        <taxon>Cunninghamellaceae</taxon>
        <taxon>Hesseltinella</taxon>
    </lineage>
</organism>
<comment type="caution">
    <text evidence="2">The sequence shown here is derived from an EMBL/GenBank/DDBJ whole genome shotgun (WGS) entry which is preliminary data.</text>
</comment>
<sequence>MSQHASVTIPRWIDVEGIKNFRDIGGWPVKDGSGYIRERVVFRCGHLADITQNGINILTRLNVIAAYDFRSDPEVERQGEGPDIPGLVKHRSPIFSKEDYSPAALATRWQGYFEGEKGFAKVYAIILEKGGQVFRNVFMQLLTLHSHESTKSMIVHCTAGKDRTGCIIMLLFGLCGVDEEIIAREYALSNLGYWEEEAQLEKRAADLGVTIENMRMVMSAP</sequence>
<dbReference type="PANTHER" id="PTHR31126">
    <property type="entry name" value="TYROSINE-PROTEIN PHOSPHATASE"/>
    <property type="match status" value="1"/>
</dbReference>
<dbReference type="Pfam" id="PF13350">
    <property type="entry name" value="Y_phosphatase3"/>
    <property type="match status" value="1"/>
</dbReference>
<keyword evidence="3" id="KW-1185">Reference proteome</keyword>
<evidence type="ECO:0000313" key="2">
    <source>
        <dbReference type="EMBL" id="ORX61357.1"/>
    </source>
</evidence>
<accession>A0A1X2GTL4</accession>
<dbReference type="AlphaFoldDB" id="A0A1X2GTL4"/>
<dbReference type="InterPro" id="IPR029021">
    <property type="entry name" value="Prot-tyrosine_phosphatase-like"/>
</dbReference>
<dbReference type="EMBL" id="MCGT01000003">
    <property type="protein sequence ID" value="ORX61357.1"/>
    <property type="molecule type" value="Genomic_DNA"/>
</dbReference>
<dbReference type="GO" id="GO:0004721">
    <property type="term" value="F:phosphoprotein phosphatase activity"/>
    <property type="evidence" value="ECO:0007669"/>
    <property type="project" value="InterPro"/>
</dbReference>
<dbReference type="PANTHER" id="PTHR31126:SF1">
    <property type="entry name" value="TYROSINE SPECIFIC PROTEIN PHOSPHATASES DOMAIN-CONTAINING PROTEIN"/>
    <property type="match status" value="1"/>
</dbReference>
<dbReference type="SUPFAM" id="SSF52799">
    <property type="entry name" value="(Phosphotyrosine protein) phosphatases II"/>
    <property type="match status" value="1"/>
</dbReference>
<evidence type="ECO:0000313" key="3">
    <source>
        <dbReference type="Proteomes" id="UP000242146"/>
    </source>
</evidence>
<name>A0A1X2GTL4_9FUNG</name>
<protein>
    <recommendedName>
        <fullName evidence="1">Tyrosine specific protein phosphatases domain-containing protein</fullName>
    </recommendedName>
</protein>
<proteinExistence type="predicted"/>
<dbReference type="InterPro" id="IPR026893">
    <property type="entry name" value="Tyr/Ser_Pase_IphP-type"/>
</dbReference>
<dbReference type="Gene3D" id="3.90.190.10">
    <property type="entry name" value="Protein tyrosine phosphatase superfamily"/>
    <property type="match status" value="1"/>
</dbReference>
<dbReference type="PROSITE" id="PS50056">
    <property type="entry name" value="TYR_PHOSPHATASE_2"/>
    <property type="match status" value="1"/>
</dbReference>
<evidence type="ECO:0000259" key="1">
    <source>
        <dbReference type="PROSITE" id="PS50056"/>
    </source>
</evidence>
<dbReference type="STRING" id="101127.A0A1X2GTL4"/>